<feature type="non-terminal residue" evidence="1">
    <location>
        <position position="157"/>
    </location>
</feature>
<dbReference type="EMBL" id="BART01037243">
    <property type="protein sequence ID" value="GAH06199.1"/>
    <property type="molecule type" value="Genomic_DNA"/>
</dbReference>
<proteinExistence type="predicted"/>
<organism evidence="1">
    <name type="scientific">marine sediment metagenome</name>
    <dbReference type="NCBI Taxonomy" id="412755"/>
    <lineage>
        <taxon>unclassified sequences</taxon>
        <taxon>metagenomes</taxon>
        <taxon>ecological metagenomes</taxon>
    </lineage>
</organism>
<sequence length="157" mass="17816">DLTLVHLGKEREDLDTRLFKDVRRAWIDKTNGAMHFDALTDNDFQMAFYTDVGMSVESRYLSNLRVAPVQVVTYGHPTSTRASQIDYFLGGTGLEIITDARKNYSERLVLIPGGAVFPTIPSYQPTRPTRPTSQIVINCVWNTGKCNWLMFVTLKKI</sequence>
<reference evidence="1" key="1">
    <citation type="journal article" date="2014" name="Front. Microbiol.">
        <title>High frequency of phylogenetically diverse reductive dehalogenase-homologous genes in deep subseafloor sedimentary metagenomes.</title>
        <authorList>
            <person name="Kawai M."/>
            <person name="Futagami T."/>
            <person name="Toyoda A."/>
            <person name="Takaki Y."/>
            <person name="Nishi S."/>
            <person name="Hori S."/>
            <person name="Arai W."/>
            <person name="Tsubouchi T."/>
            <person name="Morono Y."/>
            <person name="Uchiyama I."/>
            <person name="Ito T."/>
            <person name="Fujiyama A."/>
            <person name="Inagaki F."/>
            <person name="Takami H."/>
        </authorList>
    </citation>
    <scope>NUCLEOTIDE SEQUENCE</scope>
    <source>
        <strain evidence="1">Expedition CK06-06</strain>
    </source>
</reference>
<evidence type="ECO:0000313" key="1">
    <source>
        <dbReference type="EMBL" id="GAH06199.1"/>
    </source>
</evidence>
<dbReference type="AlphaFoldDB" id="X1DMH1"/>
<feature type="non-terminal residue" evidence="1">
    <location>
        <position position="1"/>
    </location>
</feature>
<gene>
    <name evidence="1" type="ORF">S01H4_62407</name>
</gene>
<protein>
    <submittedName>
        <fullName evidence="1">Uncharacterized protein</fullName>
    </submittedName>
</protein>
<accession>X1DMH1</accession>
<name>X1DMH1_9ZZZZ</name>
<comment type="caution">
    <text evidence="1">The sequence shown here is derived from an EMBL/GenBank/DDBJ whole genome shotgun (WGS) entry which is preliminary data.</text>
</comment>
<dbReference type="Gene3D" id="3.40.50.11380">
    <property type="match status" value="1"/>
</dbReference>